<dbReference type="RefSeq" id="XP_040618558.1">
    <property type="nucleotide sequence ID" value="XM_040759468.1"/>
</dbReference>
<dbReference type="HOGENOM" id="CLU_2401096_0_0_1"/>
<name>A0A0C2FHJ0_9PEZI</name>
<reference evidence="1 2" key="1">
    <citation type="journal article" date="2014" name="BMC Genomics">
        <title>Comparative genomics of the major fungal agents of human and animal Sporotrichosis: Sporothrix schenckii and Sporothrix brasiliensis.</title>
        <authorList>
            <person name="Teixeira M.M."/>
            <person name="de Almeida L.G."/>
            <person name="Kubitschek-Barreira P."/>
            <person name="Alves F.L."/>
            <person name="Kioshima E.S."/>
            <person name="Abadio A.K."/>
            <person name="Fernandes L."/>
            <person name="Derengowski L.S."/>
            <person name="Ferreira K.S."/>
            <person name="Souza R.C."/>
            <person name="Ruiz J.C."/>
            <person name="de Andrade N.C."/>
            <person name="Paes H.C."/>
            <person name="Nicola A.M."/>
            <person name="Albuquerque P."/>
            <person name="Gerber A.L."/>
            <person name="Martins V.P."/>
            <person name="Peconick L.D."/>
            <person name="Neto A.V."/>
            <person name="Chaucanez C.B."/>
            <person name="Silva P.A."/>
            <person name="Cunha O.L."/>
            <person name="de Oliveira F.F."/>
            <person name="dos Santos T.C."/>
            <person name="Barros A.L."/>
            <person name="Soares M.A."/>
            <person name="de Oliveira L.M."/>
            <person name="Marini M.M."/>
            <person name="Villalobos-Duno H."/>
            <person name="Cunha M.M."/>
            <person name="de Hoog S."/>
            <person name="da Silveira J.F."/>
            <person name="Henrissat B."/>
            <person name="Nino-Vega G.A."/>
            <person name="Cisalpino P.S."/>
            <person name="Mora-Montes H.M."/>
            <person name="Almeida S.R."/>
            <person name="Stajich J.E."/>
            <person name="Lopes-Bezerra L.M."/>
            <person name="Vasconcelos A.T."/>
            <person name="Felipe M.S."/>
        </authorList>
    </citation>
    <scope>NUCLEOTIDE SEQUENCE [LARGE SCALE GENOMIC DNA]</scope>
    <source>
        <strain evidence="1 2">5110</strain>
    </source>
</reference>
<dbReference type="EMBL" id="AWTV01000008">
    <property type="protein sequence ID" value="KIH90548.1"/>
    <property type="molecule type" value="Genomic_DNA"/>
</dbReference>
<protein>
    <submittedName>
        <fullName evidence="1">Uncharacterized protein</fullName>
    </submittedName>
</protein>
<dbReference type="AlphaFoldDB" id="A0A0C2FHJ0"/>
<accession>A0A0C2FHJ0</accession>
<gene>
    <name evidence="1" type="ORF">SPBR_01151</name>
</gene>
<proteinExistence type="predicted"/>
<evidence type="ECO:0000313" key="2">
    <source>
        <dbReference type="Proteomes" id="UP000031575"/>
    </source>
</evidence>
<organism evidence="1 2">
    <name type="scientific">Sporothrix brasiliensis 5110</name>
    <dbReference type="NCBI Taxonomy" id="1398154"/>
    <lineage>
        <taxon>Eukaryota</taxon>
        <taxon>Fungi</taxon>
        <taxon>Dikarya</taxon>
        <taxon>Ascomycota</taxon>
        <taxon>Pezizomycotina</taxon>
        <taxon>Sordariomycetes</taxon>
        <taxon>Sordariomycetidae</taxon>
        <taxon>Ophiostomatales</taxon>
        <taxon>Ophiostomataceae</taxon>
        <taxon>Sporothrix</taxon>
    </lineage>
</organism>
<dbReference type="Proteomes" id="UP000031575">
    <property type="component" value="Unassembled WGS sequence"/>
</dbReference>
<sequence>MQKVAIRSVASIDRSSLTTAFPDGVAAPVCPFGAVLRGVLRISGTFSTARPVSVWSPCFHNATRHWSWAQGIQSAGQPGADRVGMNVGLPKAL</sequence>
<comment type="caution">
    <text evidence="1">The sequence shown here is derived from an EMBL/GenBank/DDBJ whole genome shotgun (WGS) entry which is preliminary data.</text>
</comment>
<dbReference type="VEuPathDB" id="FungiDB:SPBR_01151"/>
<keyword evidence="2" id="KW-1185">Reference proteome</keyword>
<dbReference type="GeneID" id="63674389"/>
<evidence type="ECO:0000313" key="1">
    <source>
        <dbReference type="EMBL" id="KIH90548.1"/>
    </source>
</evidence>